<evidence type="ECO:0000256" key="5">
    <source>
        <dbReference type="ARBA" id="ARBA00023136"/>
    </source>
</evidence>
<keyword evidence="2 7" id="KW-0812">Transmembrane</keyword>
<dbReference type="GO" id="GO:0000139">
    <property type="term" value="C:Golgi membrane"/>
    <property type="evidence" value="ECO:0007669"/>
    <property type="project" value="UniProtKB-SubCell"/>
</dbReference>
<protein>
    <recommendedName>
        <fullName evidence="10">Vesicle transport protein</fullName>
    </recommendedName>
</protein>
<keyword evidence="9" id="KW-1185">Reference proteome</keyword>
<evidence type="ECO:0000256" key="3">
    <source>
        <dbReference type="ARBA" id="ARBA00022989"/>
    </source>
</evidence>
<evidence type="ECO:0000256" key="7">
    <source>
        <dbReference type="SAM" id="Phobius"/>
    </source>
</evidence>
<organism evidence="8 9">
    <name type="scientific">Mixia osmundae (strain CBS 9802 / IAM 14324 / JCM 22182 / KY 12970)</name>
    <dbReference type="NCBI Taxonomy" id="764103"/>
    <lineage>
        <taxon>Eukaryota</taxon>
        <taxon>Fungi</taxon>
        <taxon>Dikarya</taxon>
        <taxon>Basidiomycota</taxon>
        <taxon>Pucciniomycotina</taxon>
        <taxon>Mixiomycetes</taxon>
        <taxon>Mixiales</taxon>
        <taxon>Mixiaceae</taxon>
        <taxon>Mixia</taxon>
    </lineage>
</organism>
<dbReference type="PANTHER" id="PTHR21493:SF9">
    <property type="entry name" value="GOLGI TRANSPORT PROTEIN 1-RELATED"/>
    <property type="match status" value="1"/>
</dbReference>
<evidence type="ECO:0000256" key="6">
    <source>
        <dbReference type="ARBA" id="ARBA00025799"/>
    </source>
</evidence>
<gene>
    <name evidence="8" type="primary">Mo00576</name>
    <name evidence="8" type="ORF">E5Q_00576</name>
</gene>
<evidence type="ECO:0000313" key="8">
    <source>
        <dbReference type="EMBL" id="GAA93930.1"/>
    </source>
</evidence>
<proteinExistence type="inferred from homology"/>
<reference evidence="8 9" key="1">
    <citation type="journal article" date="2011" name="J. Gen. Appl. Microbiol.">
        <title>Draft genome sequencing of the enigmatic basidiomycete Mixia osmundae.</title>
        <authorList>
            <person name="Nishida H."/>
            <person name="Nagatsuka Y."/>
            <person name="Sugiyama J."/>
        </authorList>
    </citation>
    <scope>NUCLEOTIDE SEQUENCE [LARGE SCALE GENOMIC DNA]</scope>
    <source>
        <strain evidence="9">CBS 9802 / IAM 14324 / JCM 22182 / KY 12970</strain>
    </source>
</reference>
<evidence type="ECO:0000256" key="2">
    <source>
        <dbReference type="ARBA" id="ARBA00022692"/>
    </source>
</evidence>
<keyword evidence="5 7" id="KW-0472">Membrane</keyword>
<evidence type="ECO:0008006" key="10">
    <source>
        <dbReference type="Google" id="ProtNLM"/>
    </source>
</evidence>
<evidence type="ECO:0000256" key="1">
    <source>
        <dbReference type="ARBA" id="ARBA00004653"/>
    </source>
</evidence>
<keyword evidence="4" id="KW-0333">Golgi apparatus</keyword>
<dbReference type="FunCoup" id="G7DT51">
    <property type="interactions" value="343"/>
</dbReference>
<dbReference type="OMA" id="QSHTAIM"/>
<dbReference type="Pfam" id="PF04178">
    <property type="entry name" value="Got1"/>
    <property type="match status" value="1"/>
</dbReference>
<sequence>MDERSRLKRAFECWCGTRPDAVCQSSCVRLAASLDTLARRQTVRRELPRLGYARAILRPPSLVTHSSSAAQHLVQQPNESAAQSHTAIMWLTDLQKIGVGITSFGMLFLFLGVITFFDAALLALGDILFLSGITLVIGPRKTFAFFARRQKIRGTICFLGGIVLVFCKYPFWGMLIEAFGFLNLFGDFFPVVLTFLRQLPVIGHFLSLPYVRQVTDRLTGARQSAV</sequence>
<keyword evidence="3 7" id="KW-1133">Transmembrane helix</keyword>
<evidence type="ECO:0000256" key="4">
    <source>
        <dbReference type="ARBA" id="ARBA00023034"/>
    </source>
</evidence>
<reference evidence="8 9" key="2">
    <citation type="journal article" date="2012" name="Open Biol.">
        <title>Characteristics of nucleosomes and linker DNA regions on the genome of the basidiomycete Mixia osmundae revealed by mono- and dinucleosome mapping.</title>
        <authorList>
            <person name="Nishida H."/>
            <person name="Kondo S."/>
            <person name="Matsumoto T."/>
            <person name="Suzuki Y."/>
            <person name="Yoshikawa H."/>
            <person name="Taylor T.D."/>
            <person name="Sugiyama J."/>
        </authorList>
    </citation>
    <scope>NUCLEOTIDE SEQUENCE [LARGE SCALE GENOMIC DNA]</scope>
    <source>
        <strain evidence="9">CBS 9802 / IAM 14324 / JCM 22182 / KY 12970</strain>
    </source>
</reference>
<dbReference type="PANTHER" id="PTHR21493">
    <property type="entry name" value="CGI-141-RELATED/LIPASE CONTAINING PROTEIN"/>
    <property type="match status" value="1"/>
</dbReference>
<feature type="transmembrane region" description="Helical" evidence="7">
    <location>
        <begin position="97"/>
        <end position="117"/>
    </location>
</feature>
<dbReference type="RefSeq" id="XP_014571318.1">
    <property type="nucleotide sequence ID" value="XM_014715832.1"/>
</dbReference>
<dbReference type="GO" id="GO:0042147">
    <property type="term" value="P:retrograde transport, endosome to Golgi"/>
    <property type="evidence" value="ECO:0007669"/>
    <property type="project" value="InterPro"/>
</dbReference>
<dbReference type="GO" id="GO:0030134">
    <property type="term" value="C:COPII-coated ER to Golgi transport vesicle"/>
    <property type="evidence" value="ECO:0007669"/>
    <property type="project" value="TreeGrafter"/>
</dbReference>
<dbReference type="Proteomes" id="UP000009131">
    <property type="component" value="Unassembled WGS sequence"/>
</dbReference>
<dbReference type="InParanoid" id="G7DT51"/>
<dbReference type="eggNOG" id="KOG1743">
    <property type="taxonomic scope" value="Eukaryota"/>
</dbReference>
<dbReference type="GO" id="GO:0005829">
    <property type="term" value="C:cytosol"/>
    <property type="evidence" value="ECO:0007669"/>
    <property type="project" value="GOC"/>
</dbReference>
<dbReference type="InterPro" id="IPR045176">
    <property type="entry name" value="Got1"/>
</dbReference>
<comment type="caution">
    <text evidence="8">The sequence shown here is derived from an EMBL/GenBank/DDBJ whole genome shotgun (WGS) entry which is preliminary data.</text>
</comment>
<name>G7DT51_MIXOS</name>
<dbReference type="GO" id="GO:0000137">
    <property type="term" value="C:Golgi cis cisterna"/>
    <property type="evidence" value="ECO:0007669"/>
    <property type="project" value="TreeGrafter"/>
</dbReference>
<dbReference type="AlphaFoldDB" id="G7DT51"/>
<comment type="similarity">
    <text evidence="6">Belongs to the GOT1 family.</text>
</comment>
<feature type="transmembrane region" description="Helical" evidence="7">
    <location>
        <begin position="123"/>
        <end position="140"/>
    </location>
</feature>
<dbReference type="HOGENOM" id="CLU_1225035_0_0_1"/>
<feature type="transmembrane region" description="Helical" evidence="7">
    <location>
        <begin position="152"/>
        <end position="172"/>
    </location>
</feature>
<dbReference type="GO" id="GO:0006888">
    <property type="term" value="P:endoplasmic reticulum to Golgi vesicle-mediated transport"/>
    <property type="evidence" value="ECO:0007669"/>
    <property type="project" value="InterPro"/>
</dbReference>
<accession>G7DT51</accession>
<dbReference type="STRING" id="764103.G7DT51"/>
<evidence type="ECO:0000313" key="9">
    <source>
        <dbReference type="Proteomes" id="UP000009131"/>
    </source>
</evidence>
<dbReference type="InterPro" id="IPR007305">
    <property type="entry name" value="Vesicle_transpt_Got1/SFT2"/>
</dbReference>
<dbReference type="OrthoDB" id="204784at2759"/>
<dbReference type="GO" id="GO:0005783">
    <property type="term" value="C:endoplasmic reticulum"/>
    <property type="evidence" value="ECO:0007669"/>
    <property type="project" value="TreeGrafter"/>
</dbReference>
<dbReference type="EMBL" id="BABT02000025">
    <property type="protein sequence ID" value="GAA93930.1"/>
    <property type="molecule type" value="Genomic_DNA"/>
</dbReference>
<comment type="subcellular location">
    <subcellularLocation>
        <location evidence="1">Golgi apparatus membrane</location>
        <topology evidence="1">Multi-pass membrane protein</topology>
    </subcellularLocation>
</comment>